<accession>A0AAN8RTY0</accession>
<dbReference type="Proteomes" id="UP001307849">
    <property type="component" value="Unassembled WGS sequence"/>
</dbReference>
<feature type="compositionally biased region" description="Basic and acidic residues" evidence="1">
    <location>
        <begin position="203"/>
        <end position="228"/>
    </location>
</feature>
<evidence type="ECO:0000313" key="2">
    <source>
        <dbReference type="EMBL" id="KAK6516272.1"/>
    </source>
</evidence>
<gene>
    <name evidence="2" type="ORF">TWF506_006181</name>
</gene>
<organism evidence="2 3">
    <name type="scientific">Arthrobotrys conoides</name>
    <dbReference type="NCBI Taxonomy" id="74498"/>
    <lineage>
        <taxon>Eukaryota</taxon>
        <taxon>Fungi</taxon>
        <taxon>Dikarya</taxon>
        <taxon>Ascomycota</taxon>
        <taxon>Pezizomycotina</taxon>
        <taxon>Orbiliomycetes</taxon>
        <taxon>Orbiliales</taxon>
        <taxon>Orbiliaceae</taxon>
        <taxon>Arthrobotrys</taxon>
    </lineage>
</organism>
<evidence type="ECO:0000256" key="1">
    <source>
        <dbReference type="SAM" id="MobiDB-lite"/>
    </source>
</evidence>
<comment type="caution">
    <text evidence="2">The sequence shown here is derived from an EMBL/GenBank/DDBJ whole genome shotgun (WGS) entry which is preliminary data.</text>
</comment>
<reference evidence="2 3" key="1">
    <citation type="submission" date="2019-10" db="EMBL/GenBank/DDBJ databases">
        <authorList>
            <person name="Palmer J.M."/>
        </authorList>
    </citation>
    <scope>NUCLEOTIDE SEQUENCE [LARGE SCALE GENOMIC DNA]</scope>
    <source>
        <strain evidence="2 3">TWF506</strain>
    </source>
</reference>
<feature type="region of interest" description="Disordered" evidence="1">
    <location>
        <begin position="203"/>
        <end position="230"/>
    </location>
</feature>
<proteinExistence type="predicted"/>
<name>A0AAN8RTY0_9PEZI</name>
<keyword evidence="3" id="KW-1185">Reference proteome</keyword>
<dbReference type="AlphaFoldDB" id="A0AAN8RTY0"/>
<protein>
    <submittedName>
        <fullName evidence="2">Uncharacterized protein</fullName>
    </submittedName>
</protein>
<evidence type="ECO:0000313" key="3">
    <source>
        <dbReference type="Proteomes" id="UP001307849"/>
    </source>
</evidence>
<dbReference type="EMBL" id="JAVHJM010000003">
    <property type="protein sequence ID" value="KAK6516272.1"/>
    <property type="molecule type" value="Genomic_DNA"/>
</dbReference>
<sequence>MSTTISSITATLHHLRSKPLFSYIKSPKKFTTSLQNILKTMRSVKNQLCFHATLIRRHPQPFLFFLENYKGAPHFKHWKGFNPYRRHCLRVLLNVFENAIDEVERDEEVVTELLRRPLGRGIIGVFRGGKEAEDIILRWSIGIKNRRLGRLILDSWSQELNAAGQPEGSGSCSIKDAVHLMAAVWEEETDALHYYNCLPEEPRPRSIGRNDGEGRTEREHVEEAKQDAEEFESWRPFMGPPCLKRKDELHLVYRD</sequence>